<evidence type="ECO:0000313" key="2">
    <source>
        <dbReference type="EMBL" id="MEE6259662.1"/>
    </source>
</evidence>
<sequence length="93" mass="10267">MTDQLATTVENDRPLDKEDLRRLIADVLDVETDEVSDQAHFADDLDVDSLMALEIAVRLEKAYGVKVAETEMAAITTLDGTYGLLERKLQGTA</sequence>
<reference evidence="2 3" key="1">
    <citation type="submission" date="2024-01" db="EMBL/GenBank/DDBJ databases">
        <title>Genome insights into Plantactinospora sonchi sp. nov.</title>
        <authorList>
            <person name="Wang L."/>
        </authorList>
    </citation>
    <scope>NUCLEOTIDE SEQUENCE [LARGE SCALE GENOMIC DNA]</scope>
    <source>
        <strain evidence="2 3">NEAU-QY2</strain>
    </source>
</reference>
<comment type="caution">
    <text evidence="2">The sequence shown here is derived from an EMBL/GenBank/DDBJ whole genome shotgun (WGS) entry which is preliminary data.</text>
</comment>
<organism evidence="2 3">
    <name type="scientific">Plantactinospora sonchi</name>
    <dbReference type="NCBI Taxonomy" id="1544735"/>
    <lineage>
        <taxon>Bacteria</taxon>
        <taxon>Bacillati</taxon>
        <taxon>Actinomycetota</taxon>
        <taxon>Actinomycetes</taxon>
        <taxon>Micromonosporales</taxon>
        <taxon>Micromonosporaceae</taxon>
        <taxon>Plantactinospora</taxon>
    </lineage>
</organism>
<feature type="domain" description="Carrier" evidence="1">
    <location>
        <begin position="14"/>
        <end position="89"/>
    </location>
</feature>
<evidence type="ECO:0000259" key="1">
    <source>
        <dbReference type="PROSITE" id="PS50075"/>
    </source>
</evidence>
<dbReference type="InterPro" id="IPR009081">
    <property type="entry name" value="PP-bd_ACP"/>
</dbReference>
<name>A0ABU7RT32_9ACTN</name>
<dbReference type="Pfam" id="PF00550">
    <property type="entry name" value="PP-binding"/>
    <property type="match status" value="1"/>
</dbReference>
<dbReference type="EMBL" id="JAZGQK010000012">
    <property type="protein sequence ID" value="MEE6259662.1"/>
    <property type="molecule type" value="Genomic_DNA"/>
</dbReference>
<dbReference type="RefSeq" id="WP_331214788.1">
    <property type="nucleotide sequence ID" value="NZ_JAZGQK010000012.1"/>
</dbReference>
<gene>
    <name evidence="2" type="ORF">V1633_14335</name>
</gene>
<keyword evidence="3" id="KW-1185">Reference proteome</keyword>
<accession>A0ABU7RT32</accession>
<evidence type="ECO:0000313" key="3">
    <source>
        <dbReference type="Proteomes" id="UP001332243"/>
    </source>
</evidence>
<dbReference type="Proteomes" id="UP001332243">
    <property type="component" value="Unassembled WGS sequence"/>
</dbReference>
<dbReference type="Gene3D" id="1.10.1200.10">
    <property type="entry name" value="ACP-like"/>
    <property type="match status" value="1"/>
</dbReference>
<dbReference type="InterPro" id="IPR036736">
    <property type="entry name" value="ACP-like_sf"/>
</dbReference>
<protein>
    <submittedName>
        <fullName evidence="2">Acyl carrier protein</fullName>
    </submittedName>
</protein>
<dbReference type="PROSITE" id="PS50075">
    <property type="entry name" value="CARRIER"/>
    <property type="match status" value="1"/>
</dbReference>
<proteinExistence type="predicted"/>
<dbReference type="SUPFAM" id="SSF47336">
    <property type="entry name" value="ACP-like"/>
    <property type="match status" value="1"/>
</dbReference>